<organism evidence="2">
    <name type="scientific">hydrothermal vent metagenome</name>
    <dbReference type="NCBI Taxonomy" id="652676"/>
    <lineage>
        <taxon>unclassified sequences</taxon>
        <taxon>metagenomes</taxon>
        <taxon>ecological metagenomes</taxon>
    </lineage>
</organism>
<reference evidence="2" key="1">
    <citation type="submission" date="2018-06" db="EMBL/GenBank/DDBJ databases">
        <authorList>
            <person name="Zhirakovskaya E."/>
        </authorList>
    </citation>
    <scope>NUCLEOTIDE SEQUENCE</scope>
</reference>
<accession>A0A3B0WNJ4</accession>
<dbReference type="PANTHER" id="PTHR34821">
    <property type="entry name" value="INNER MEMBRANE PROTEIN YDCZ"/>
    <property type="match status" value="1"/>
</dbReference>
<name>A0A3B0WNJ4_9ZZZZ</name>
<feature type="transmembrane region" description="Helical" evidence="1">
    <location>
        <begin position="101"/>
        <end position="121"/>
    </location>
</feature>
<gene>
    <name evidence="2" type="ORF">MNBD_GAMMA05-535</name>
</gene>
<evidence type="ECO:0000313" key="2">
    <source>
        <dbReference type="EMBL" id="VAW52742.1"/>
    </source>
</evidence>
<feature type="transmembrane region" description="Helical" evidence="1">
    <location>
        <begin position="128"/>
        <end position="146"/>
    </location>
</feature>
<keyword evidence="1" id="KW-0472">Membrane</keyword>
<keyword evidence="1" id="KW-0812">Transmembrane</keyword>
<dbReference type="GO" id="GO:0005886">
    <property type="term" value="C:plasma membrane"/>
    <property type="evidence" value="ECO:0007669"/>
    <property type="project" value="TreeGrafter"/>
</dbReference>
<dbReference type="Pfam" id="PF04657">
    <property type="entry name" value="DMT_YdcZ"/>
    <property type="match status" value="1"/>
</dbReference>
<keyword evidence="1" id="KW-1133">Transmembrane helix</keyword>
<evidence type="ECO:0000256" key="1">
    <source>
        <dbReference type="SAM" id="Phobius"/>
    </source>
</evidence>
<evidence type="ECO:0008006" key="3">
    <source>
        <dbReference type="Google" id="ProtNLM"/>
    </source>
</evidence>
<dbReference type="PANTHER" id="PTHR34821:SF2">
    <property type="entry name" value="INNER MEMBRANE PROTEIN YDCZ"/>
    <property type="match status" value="1"/>
</dbReference>
<dbReference type="EMBL" id="UOFE01000030">
    <property type="protein sequence ID" value="VAW52742.1"/>
    <property type="molecule type" value="Genomic_DNA"/>
</dbReference>
<protein>
    <recommendedName>
        <fullName evidence="3">Integral membrane protein</fullName>
    </recommendedName>
</protein>
<feature type="transmembrane region" description="Helical" evidence="1">
    <location>
        <begin position="67"/>
        <end position="89"/>
    </location>
</feature>
<feature type="transmembrane region" description="Helical" evidence="1">
    <location>
        <begin position="33"/>
        <end position="55"/>
    </location>
</feature>
<proteinExistence type="predicted"/>
<dbReference type="AlphaFoldDB" id="A0A3B0WNJ4"/>
<dbReference type="InterPro" id="IPR006750">
    <property type="entry name" value="YdcZ"/>
</dbReference>
<sequence length="153" mass="16548">MSYLSLLALLAGVAIAIQATMNAQLGVLLKSSMVGTSVAFLFSFVFIVSAMLLLTKQYPKMDEIKSVPLYLWFSGGALSAFGVGLFYYLIPKMGVGSMMSYALSGQILIAIIASHFGWFDLPVKPINVIKISGTISLIIGVLLINWETSYAYC</sequence>